<dbReference type="EMBL" id="MUYB01000021">
    <property type="protein sequence ID" value="OOS04139.1"/>
    <property type="molecule type" value="Genomic_DNA"/>
</dbReference>
<dbReference type="AlphaFoldDB" id="A0A1T0B2J8"/>
<evidence type="ECO:0000313" key="3">
    <source>
        <dbReference type="Proteomes" id="UP000190023"/>
    </source>
</evidence>
<reference evidence="2 3" key="1">
    <citation type="submission" date="2017-02" db="EMBL/GenBank/DDBJ databases">
        <title>Draft genome sequence of Haemophilus felis CCUG 31170 type strain.</title>
        <authorList>
            <person name="Engstrom-Jakobsson H."/>
            <person name="Salva-Serra F."/>
            <person name="Thorell K."/>
            <person name="Gonzales-Siles L."/>
            <person name="Karlsson R."/>
            <person name="Boulund F."/>
            <person name="Engstrand L."/>
            <person name="Kristiansson E."/>
            <person name="Moore E."/>
        </authorList>
    </citation>
    <scope>NUCLEOTIDE SEQUENCE [LARGE SCALE GENOMIC DNA]</scope>
    <source>
        <strain evidence="2 3">CCUG 31170</strain>
    </source>
</reference>
<dbReference type="InterPro" id="IPR046748">
    <property type="entry name" value="HipA_2"/>
</dbReference>
<name>A0A1T0B2J8_9PAST</name>
<sequence length="243" mass="28225">MNKIIFIRERTEMGVTKPFICQSEAGQWFIIKTKAMMPISQLLAEFIGSTLAEKIGLPTPQIDFVEITAATAQYAPPKWQADLPFGVAFASAFVEKAKIAKTVQAEKLGEQEQKWLYMFDRWILNSDRTASKVGTGNINLLFDETQQQILVIDHNLAFDEQSNFDEHIFSPQNRNWRLDWVDQQTFTEKAVDILASFNDIYRSIPDDWFPSEQEAFQKMEDEIQRIEQLLTRINNDNYWDSIK</sequence>
<evidence type="ECO:0000259" key="1">
    <source>
        <dbReference type="Pfam" id="PF20613"/>
    </source>
</evidence>
<comment type="caution">
    <text evidence="2">The sequence shown here is derived from an EMBL/GenBank/DDBJ whole genome shotgun (WGS) entry which is preliminary data.</text>
</comment>
<dbReference type="Pfam" id="PF20613">
    <property type="entry name" value="HipA_2"/>
    <property type="match status" value="1"/>
</dbReference>
<protein>
    <submittedName>
        <fullName evidence="2">Toxin HipA</fullName>
    </submittedName>
</protein>
<dbReference type="OrthoDB" id="8440774at2"/>
<dbReference type="STRING" id="123822.B0188_05595"/>
<keyword evidence="3" id="KW-1185">Reference proteome</keyword>
<accession>A0A1T0B2J8</accession>
<gene>
    <name evidence="2" type="ORF">B0188_05595</name>
</gene>
<evidence type="ECO:0000313" key="2">
    <source>
        <dbReference type="EMBL" id="OOS04139.1"/>
    </source>
</evidence>
<feature type="domain" description="HipA-like kinase" evidence="1">
    <location>
        <begin position="4"/>
        <end position="241"/>
    </location>
</feature>
<proteinExistence type="predicted"/>
<dbReference type="Proteomes" id="UP000190023">
    <property type="component" value="Unassembled WGS sequence"/>
</dbReference>
<organism evidence="2 3">
    <name type="scientific">[Haemophilus] felis</name>
    <dbReference type="NCBI Taxonomy" id="123822"/>
    <lineage>
        <taxon>Bacteria</taxon>
        <taxon>Pseudomonadati</taxon>
        <taxon>Pseudomonadota</taxon>
        <taxon>Gammaproteobacteria</taxon>
        <taxon>Pasteurellales</taxon>
        <taxon>Pasteurellaceae</taxon>
    </lineage>
</organism>